<evidence type="ECO:0000259" key="9">
    <source>
        <dbReference type="PROSITE" id="PS50928"/>
    </source>
</evidence>
<comment type="subcellular location">
    <subcellularLocation>
        <location evidence="1 8">Cell membrane</location>
        <topology evidence="1 8">Multi-pass membrane protein</topology>
    </subcellularLocation>
</comment>
<reference evidence="10 11" key="1">
    <citation type="journal article" date="2008" name="J. Bacteriol.">
        <title>The genome of Heliobacterium modesticaldum, a phototrophic representative of the Firmicutes containing the simplest photosynthetic apparatus.</title>
        <authorList>
            <person name="Sattley W.M."/>
            <person name="Madigan M.T."/>
            <person name="Swingley W.D."/>
            <person name="Cheung P.C."/>
            <person name="Clocksin K.M."/>
            <person name="Conrad A.L."/>
            <person name="Dejesa L.C."/>
            <person name="Honchak B.M."/>
            <person name="Jung D.O."/>
            <person name="Karbach L.E."/>
            <person name="Kurdoglu A."/>
            <person name="Lahiri S."/>
            <person name="Mastrian S.D."/>
            <person name="Page L.E."/>
            <person name="Taylor H.L."/>
            <person name="Wang Z.T."/>
            <person name="Raymond J."/>
            <person name="Chen M."/>
            <person name="Blankenship R.E."/>
            <person name="Touchman J.W."/>
        </authorList>
    </citation>
    <scope>NUCLEOTIDE SEQUENCE [LARGE SCALE GENOMIC DNA]</scope>
    <source>
        <strain evidence="11">ATCC 51547 / Ice1</strain>
    </source>
</reference>
<dbReference type="PANTHER" id="PTHR42929">
    <property type="entry name" value="INNER MEMBRANE ABC TRANSPORTER PERMEASE PROTEIN YDCU-RELATED-RELATED"/>
    <property type="match status" value="1"/>
</dbReference>
<organism evidence="10 11">
    <name type="scientific">Heliobacterium modesticaldum (strain ATCC 51547 / Ice1)</name>
    <dbReference type="NCBI Taxonomy" id="498761"/>
    <lineage>
        <taxon>Bacteria</taxon>
        <taxon>Bacillati</taxon>
        <taxon>Bacillota</taxon>
        <taxon>Clostridia</taxon>
        <taxon>Eubacteriales</taxon>
        <taxon>Heliobacteriaceae</taxon>
        <taxon>Heliomicrobium</taxon>
    </lineage>
</organism>
<dbReference type="GO" id="GO:0005886">
    <property type="term" value="C:plasma membrane"/>
    <property type="evidence" value="ECO:0007669"/>
    <property type="project" value="UniProtKB-SubCell"/>
</dbReference>
<keyword evidence="4" id="KW-1003">Cell membrane</keyword>
<dbReference type="RefSeq" id="WP_012283331.1">
    <property type="nucleotide sequence ID" value="NC_010337.2"/>
</dbReference>
<gene>
    <name evidence="10" type="ORF">HM1_2277</name>
</gene>
<dbReference type="PROSITE" id="PS50928">
    <property type="entry name" value="ABC_TM1"/>
    <property type="match status" value="1"/>
</dbReference>
<evidence type="ECO:0000256" key="4">
    <source>
        <dbReference type="ARBA" id="ARBA00022475"/>
    </source>
</evidence>
<feature type="transmembrane region" description="Helical" evidence="8">
    <location>
        <begin position="56"/>
        <end position="84"/>
    </location>
</feature>
<evidence type="ECO:0000256" key="3">
    <source>
        <dbReference type="ARBA" id="ARBA00022448"/>
    </source>
</evidence>
<dbReference type="AlphaFoldDB" id="B0THQ0"/>
<dbReference type="KEGG" id="hmo:HM1_2277"/>
<dbReference type="InterPro" id="IPR035906">
    <property type="entry name" value="MetI-like_sf"/>
</dbReference>
<evidence type="ECO:0000313" key="10">
    <source>
        <dbReference type="EMBL" id="ABZ84833.1"/>
    </source>
</evidence>
<name>B0THQ0_HELMI</name>
<dbReference type="PANTHER" id="PTHR42929:SF1">
    <property type="entry name" value="INNER MEMBRANE ABC TRANSPORTER PERMEASE PROTEIN YDCU-RELATED"/>
    <property type="match status" value="1"/>
</dbReference>
<feature type="transmembrane region" description="Helical" evidence="8">
    <location>
        <begin position="147"/>
        <end position="167"/>
    </location>
</feature>
<dbReference type="SUPFAM" id="SSF161098">
    <property type="entry name" value="MetI-like"/>
    <property type="match status" value="1"/>
</dbReference>
<dbReference type="OrthoDB" id="9807047at2"/>
<comment type="similarity">
    <text evidence="2">Belongs to the binding-protein-dependent transport system permease family. CysTW subfamily.</text>
</comment>
<dbReference type="Gene3D" id="1.10.3720.10">
    <property type="entry name" value="MetI-like"/>
    <property type="match status" value="1"/>
</dbReference>
<dbReference type="CDD" id="cd06261">
    <property type="entry name" value="TM_PBP2"/>
    <property type="match status" value="1"/>
</dbReference>
<evidence type="ECO:0000313" key="11">
    <source>
        <dbReference type="Proteomes" id="UP000008550"/>
    </source>
</evidence>
<evidence type="ECO:0000256" key="7">
    <source>
        <dbReference type="ARBA" id="ARBA00023136"/>
    </source>
</evidence>
<feature type="transmembrane region" description="Helical" evidence="8">
    <location>
        <begin position="248"/>
        <end position="268"/>
    </location>
</feature>
<keyword evidence="3 8" id="KW-0813">Transport</keyword>
<evidence type="ECO:0000256" key="8">
    <source>
        <dbReference type="RuleBase" id="RU363032"/>
    </source>
</evidence>
<dbReference type="HOGENOM" id="CLU_016047_18_3_9"/>
<dbReference type="Pfam" id="PF00528">
    <property type="entry name" value="BPD_transp_1"/>
    <property type="match status" value="1"/>
</dbReference>
<evidence type="ECO:0000256" key="5">
    <source>
        <dbReference type="ARBA" id="ARBA00022692"/>
    </source>
</evidence>
<evidence type="ECO:0000256" key="2">
    <source>
        <dbReference type="ARBA" id="ARBA00007069"/>
    </source>
</evidence>
<feature type="transmembrane region" description="Helical" evidence="8">
    <location>
        <begin position="12"/>
        <end position="36"/>
    </location>
</feature>
<dbReference type="STRING" id="498761.HM1_2277"/>
<keyword evidence="7 8" id="KW-0472">Membrane</keyword>
<accession>B0THQ0</accession>
<keyword evidence="6 8" id="KW-1133">Transmembrane helix</keyword>
<dbReference type="eggNOG" id="COG1176">
    <property type="taxonomic scope" value="Bacteria"/>
</dbReference>
<evidence type="ECO:0000256" key="6">
    <source>
        <dbReference type="ARBA" id="ARBA00022989"/>
    </source>
</evidence>
<keyword evidence="5 8" id="KW-0812">Transmembrane</keyword>
<dbReference type="GO" id="GO:0055085">
    <property type="term" value="P:transmembrane transport"/>
    <property type="evidence" value="ECO:0007669"/>
    <property type="project" value="InterPro"/>
</dbReference>
<feature type="transmembrane region" description="Helical" evidence="8">
    <location>
        <begin position="198"/>
        <end position="220"/>
    </location>
</feature>
<proteinExistence type="inferred from homology"/>
<feature type="transmembrane region" description="Helical" evidence="8">
    <location>
        <begin position="96"/>
        <end position="119"/>
    </location>
</feature>
<dbReference type="EMBL" id="CP000930">
    <property type="protein sequence ID" value="ABZ84833.1"/>
    <property type="molecule type" value="Genomic_DNA"/>
</dbReference>
<protein>
    <submittedName>
        <fullName evidence="10">Spermidine/putrescine abc transporter, permease protein</fullName>
    </submittedName>
</protein>
<sequence>MNKGRWLALPALGWLIGFFFVPLLFVVVISLCSRGNYGEILYQFTLENYRRFFEPLYINILWDTIEMAAVTTALTFLLGYPLAYRIVRMNRSWQNVWLLMVMVPFWINFLIRSYAWVVILRSQGLLNTFLITAGFIDQPLNLLYNPAAVQLGMVYTHLPFMVLPVYVSLEQLDRRLLEASYDLGGTPWQTFRHVTLPLTLPGIVAGSILVFVSSLGMFVVPDIMGGAKSALIGNLIQNQFLSARDWPFGSALSILLTLFSLVLIFLYYRVVEAQKGKGGRQ</sequence>
<feature type="domain" description="ABC transmembrane type-1" evidence="9">
    <location>
        <begin position="61"/>
        <end position="267"/>
    </location>
</feature>
<dbReference type="InterPro" id="IPR000515">
    <property type="entry name" value="MetI-like"/>
</dbReference>
<dbReference type="Proteomes" id="UP000008550">
    <property type="component" value="Chromosome"/>
</dbReference>
<evidence type="ECO:0000256" key="1">
    <source>
        <dbReference type="ARBA" id="ARBA00004651"/>
    </source>
</evidence>
<keyword evidence="11" id="KW-1185">Reference proteome</keyword>